<sequence>MASSMALSGRACAPGGTACSWVVVIGRVWQAARKRMAAAARMLRTGLSFVDVTRGRHTSCLNGCSQWPDCHFQFPFPASMDMLATVVFPFMNAHEETASTTEGEIGMRMAALCALMAASLLGACSTHQVPMTYSPAAVQRPPLAKPNVEVLTVTDARKYTGKHLGAIRGGYGNALKTIEASGPVKDVVHKAFEDALNARGLLASTNGGSYGLDITVEKLDCSQLVRKEAHARFRVAVLDKSTGQPVYSKVVQDDREGAGNPFITGVFGSVEELSKLTNDSMQAAIDQALDNPAFLTVVRAH</sequence>
<dbReference type="AlphaFoldDB" id="A0A6L3AT50"/>
<dbReference type="EMBL" id="QOKV01000027">
    <property type="protein sequence ID" value="KAA0678524.1"/>
    <property type="molecule type" value="Genomic_DNA"/>
</dbReference>
<reference evidence="1 2" key="1">
    <citation type="submission" date="2018-07" db="EMBL/GenBank/DDBJ databases">
        <title>Genome sequence of Roseomonas fauriae ATCC 49958.</title>
        <authorList>
            <person name="Sant'Anna F.H."/>
            <person name="Baldani J.I."/>
            <person name="Zilli J.E."/>
            <person name="Reis V.M."/>
            <person name="Hartmann A."/>
            <person name="Cruz L."/>
            <person name="de Souza E.M."/>
            <person name="de Oliveira Pedrosa F."/>
            <person name="Passaglia L.M.P."/>
        </authorList>
    </citation>
    <scope>NUCLEOTIDE SEQUENCE [LARGE SCALE GENOMIC DNA]</scope>
    <source>
        <strain evidence="1 2">ATCC 49958</strain>
    </source>
</reference>
<accession>A0A6L3AT50</accession>
<name>A0A6L3AT50_AZOBR</name>
<evidence type="ECO:0000313" key="1">
    <source>
        <dbReference type="EMBL" id="KAA0678524.1"/>
    </source>
</evidence>
<comment type="caution">
    <text evidence="1">The sequence shown here is derived from an EMBL/GenBank/DDBJ whole genome shotgun (WGS) entry which is preliminary data.</text>
</comment>
<gene>
    <name evidence="1" type="ORF">DS837_27695</name>
</gene>
<proteinExistence type="predicted"/>
<dbReference type="Proteomes" id="UP000476837">
    <property type="component" value="Unassembled WGS sequence"/>
</dbReference>
<protein>
    <recommendedName>
        <fullName evidence="3">Lipoprotein</fullName>
    </recommendedName>
</protein>
<evidence type="ECO:0008006" key="3">
    <source>
        <dbReference type="Google" id="ProtNLM"/>
    </source>
</evidence>
<organism evidence="1 2">
    <name type="scientific">Azospirillum brasilense</name>
    <dbReference type="NCBI Taxonomy" id="192"/>
    <lineage>
        <taxon>Bacteria</taxon>
        <taxon>Pseudomonadati</taxon>
        <taxon>Pseudomonadota</taxon>
        <taxon>Alphaproteobacteria</taxon>
        <taxon>Rhodospirillales</taxon>
        <taxon>Azospirillaceae</taxon>
        <taxon>Azospirillum</taxon>
    </lineage>
</organism>
<evidence type="ECO:0000313" key="2">
    <source>
        <dbReference type="Proteomes" id="UP000476837"/>
    </source>
</evidence>